<accession>A0A0E9S5X7</accession>
<evidence type="ECO:0000313" key="1">
    <source>
        <dbReference type="EMBL" id="JAH36612.1"/>
    </source>
</evidence>
<dbReference type="EMBL" id="GBXM01071965">
    <property type="protein sequence ID" value="JAH36612.1"/>
    <property type="molecule type" value="Transcribed_RNA"/>
</dbReference>
<proteinExistence type="predicted"/>
<organism evidence="1">
    <name type="scientific">Anguilla anguilla</name>
    <name type="common">European freshwater eel</name>
    <name type="synonym">Muraena anguilla</name>
    <dbReference type="NCBI Taxonomy" id="7936"/>
    <lineage>
        <taxon>Eukaryota</taxon>
        <taxon>Metazoa</taxon>
        <taxon>Chordata</taxon>
        <taxon>Craniata</taxon>
        <taxon>Vertebrata</taxon>
        <taxon>Euteleostomi</taxon>
        <taxon>Actinopterygii</taxon>
        <taxon>Neopterygii</taxon>
        <taxon>Teleostei</taxon>
        <taxon>Anguilliformes</taxon>
        <taxon>Anguillidae</taxon>
        <taxon>Anguilla</taxon>
    </lineage>
</organism>
<sequence length="30" mass="3417">MRELAVCTKHVFALTCRTRLLKDGAQPRCV</sequence>
<dbReference type="AlphaFoldDB" id="A0A0E9S5X7"/>
<protein>
    <submittedName>
        <fullName evidence="1">Uncharacterized protein</fullName>
    </submittedName>
</protein>
<reference evidence="1" key="2">
    <citation type="journal article" date="2015" name="Fish Shellfish Immunol.">
        <title>Early steps in the European eel (Anguilla anguilla)-Vibrio vulnificus interaction in the gills: Role of the RtxA13 toxin.</title>
        <authorList>
            <person name="Callol A."/>
            <person name="Pajuelo D."/>
            <person name="Ebbesson L."/>
            <person name="Teles M."/>
            <person name="MacKenzie S."/>
            <person name="Amaro C."/>
        </authorList>
    </citation>
    <scope>NUCLEOTIDE SEQUENCE</scope>
</reference>
<reference evidence="1" key="1">
    <citation type="submission" date="2014-11" db="EMBL/GenBank/DDBJ databases">
        <authorList>
            <person name="Amaro Gonzalez C."/>
        </authorList>
    </citation>
    <scope>NUCLEOTIDE SEQUENCE</scope>
</reference>
<name>A0A0E9S5X7_ANGAN</name>